<name>T2GG42_MEGG1</name>
<keyword evidence="4" id="KW-0808">Transferase</keyword>
<dbReference type="CDD" id="cd16916">
    <property type="entry name" value="HATPase_CheA-like"/>
    <property type="match status" value="1"/>
</dbReference>
<dbReference type="AlphaFoldDB" id="T2GG42"/>
<dbReference type="InterPro" id="IPR002545">
    <property type="entry name" value="CheW-lke_dom"/>
</dbReference>
<dbReference type="KEGG" id="dgg:DGI_3245"/>
<dbReference type="InterPro" id="IPR004105">
    <property type="entry name" value="CheA-like_dim"/>
</dbReference>
<dbReference type="eggNOG" id="COG0643">
    <property type="taxonomic scope" value="Bacteria"/>
</dbReference>
<evidence type="ECO:0000256" key="2">
    <source>
        <dbReference type="ARBA" id="ARBA00012438"/>
    </source>
</evidence>
<reference evidence="12" key="2">
    <citation type="submission" date="2013-07" db="EMBL/GenBank/DDBJ databases">
        <authorList>
            <person name="Morais-Silva F.O."/>
            <person name="Rezende A.M."/>
            <person name="Pimentel C."/>
            <person name="Resende D.M."/>
            <person name="Santos C.I."/>
            <person name="Clemente C."/>
            <person name="de Oliveira L.M."/>
            <person name="da Silva S.M."/>
            <person name="Costa D.A."/>
            <person name="Varela-Raposo A."/>
            <person name="Horacio E.C.A."/>
            <person name="Matos M."/>
            <person name="Flores O."/>
            <person name="Ruiz J.C."/>
            <person name="Rodrigues-Pousada C."/>
        </authorList>
    </citation>
    <scope>NUCLEOTIDE SEQUENCE [LARGE SCALE GENOMIC DNA]</scope>
    <source>
        <strain evidence="12">ATCC 19364 / DSM 1382 / NCIMB 9332 / VKM B-1759</strain>
    </source>
</reference>
<evidence type="ECO:0000259" key="9">
    <source>
        <dbReference type="PROSITE" id="PS50851"/>
    </source>
</evidence>
<dbReference type="PROSITE" id="PS50851">
    <property type="entry name" value="CHEW"/>
    <property type="match status" value="1"/>
</dbReference>
<dbReference type="Gene3D" id="3.30.565.10">
    <property type="entry name" value="Histidine kinase-like ATPase, C-terminal domain"/>
    <property type="match status" value="1"/>
</dbReference>
<dbReference type="InterPro" id="IPR036890">
    <property type="entry name" value="HATPase_C_sf"/>
</dbReference>
<proteinExistence type="predicted"/>
<evidence type="ECO:0000256" key="3">
    <source>
        <dbReference type="ARBA" id="ARBA00022553"/>
    </source>
</evidence>
<dbReference type="STRING" id="1121448.DGI_3245"/>
<organism evidence="11 12">
    <name type="scientific">Megalodesulfovibrio gigas (strain ATCC 19364 / DSM 1382 / NCIMB 9332 / VKM B-1759)</name>
    <name type="common">Desulfovibrio gigas</name>
    <dbReference type="NCBI Taxonomy" id="1121448"/>
    <lineage>
        <taxon>Bacteria</taxon>
        <taxon>Pseudomonadati</taxon>
        <taxon>Thermodesulfobacteriota</taxon>
        <taxon>Desulfovibrionia</taxon>
        <taxon>Desulfovibrionales</taxon>
        <taxon>Desulfovibrionaceae</taxon>
        <taxon>Megalodesulfovibrio</taxon>
    </lineage>
</organism>
<dbReference type="EC" id="2.7.13.3" evidence="2"/>
<accession>T2GG42</accession>
<dbReference type="Pfam" id="PF02895">
    <property type="entry name" value="H-kinase_dim"/>
    <property type="match status" value="1"/>
</dbReference>
<dbReference type="Gene3D" id="1.10.287.560">
    <property type="entry name" value="Histidine kinase CheA-like, homodimeric domain"/>
    <property type="match status" value="1"/>
</dbReference>
<dbReference type="PANTHER" id="PTHR43395">
    <property type="entry name" value="SENSOR HISTIDINE KINASE CHEA"/>
    <property type="match status" value="1"/>
</dbReference>
<dbReference type="Gene3D" id="2.30.30.40">
    <property type="entry name" value="SH3 Domains"/>
    <property type="match status" value="1"/>
</dbReference>
<dbReference type="CDD" id="cd00088">
    <property type="entry name" value="HPT"/>
    <property type="match status" value="2"/>
</dbReference>
<gene>
    <name evidence="11" type="ORF">DGI_3245</name>
</gene>
<dbReference type="GO" id="GO:0005524">
    <property type="term" value="F:ATP binding"/>
    <property type="evidence" value="ECO:0007669"/>
    <property type="project" value="UniProtKB-KW"/>
</dbReference>
<keyword evidence="12" id="KW-1185">Reference proteome</keyword>
<dbReference type="GO" id="GO:0005737">
    <property type="term" value="C:cytoplasm"/>
    <property type="evidence" value="ECO:0007669"/>
    <property type="project" value="InterPro"/>
</dbReference>
<dbReference type="Proteomes" id="UP000016587">
    <property type="component" value="Chromosome"/>
</dbReference>
<feature type="domain" description="HPt" evidence="10">
    <location>
        <begin position="139"/>
        <end position="244"/>
    </location>
</feature>
<feature type="domain" description="CheW-like" evidence="9">
    <location>
        <begin position="540"/>
        <end position="692"/>
    </location>
</feature>
<dbReference type="SMART" id="SM01231">
    <property type="entry name" value="H-kinase_dim"/>
    <property type="match status" value="1"/>
</dbReference>
<evidence type="ECO:0000313" key="11">
    <source>
        <dbReference type="EMBL" id="AGW14947.1"/>
    </source>
</evidence>
<dbReference type="PRINTS" id="PR00344">
    <property type="entry name" value="BCTRLSENSOR"/>
</dbReference>
<dbReference type="Pfam" id="PF01584">
    <property type="entry name" value="CheW"/>
    <property type="match status" value="1"/>
</dbReference>
<feature type="modified residue" description="Phosphohistidine" evidence="6">
    <location>
        <position position="187"/>
    </location>
</feature>
<dbReference type="PANTHER" id="PTHR43395:SF1">
    <property type="entry name" value="CHEMOTAXIS PROTEIN CHEA"/>
    <property type="match status" value="1"/>
</dbReference>
<feature type="region of interest" description="Disordered" evidence="7">
    <location>
        <begin position="252"/>
        <end position="272"/>
    </location>
</feature>
<reference evidence="11 12" key="1">
    <citation type="journal article" date="2013" name="J. Bacteriol.">
        <title>Roles of HynAB and Ech, the only two hydrogenases found in the model sulfate reducer Desulfovibrio gigas.</title>
        <authorList>
            <person name="Morais-Silva F.O."/>
            <person name="Santos C.I."/>
            <person name="Rodrigues R."/>
            <person name="Pereira I.A."/>
            <person name="Rodrigues-Pousada C."/>
        </authorList>
    </citation>
    <scope>NUCLEOTIDE SEQUENCE [LARGE SCALE GENOMIC DNA]</scope>
    <source>
        <strain evidence="12">ATCC 19364 / DSM 1382 / NCIMB 9332 / VKM B-1759</strain>
    </source>
</reference>
<dbReference type="InterPro" id="IPR005467">
    <property type="entry name" value="His_kinase_dom"/>
</dbReference>
<dbReference type="InterPro" id="IPR008207">
    <property type="entry name" value="Sig_transdc_His_kin_Hpt_dom"/>
</dbReference>
<evidence type="ECO:0000256" key="1">
    <source>
        <dbReference type="ARBA" id="ARBA00000085"/>
    </source>
</evidence>
<evidence type="ECO:0000259" key="10">
    <source>
        <dbReference type="PROSITE" id="PS50894"/>
    </source>
</evidence>
<dbReference type="Gene3D" id="1.20.120.160">
    <property type="entry name" value="HPT domain"/>
    <property type="match status" value="2"/>
</dbReference>
<evidence type="ECO:0000256" key="4">
    <source>
        <dbReference type="ARBA" id="ARBA00022679"/>
    </source>
</evidence>
<evidence type="ECO:0000256" key="7">
    <source>
        <dbReference type="SAM" id="MobiDB-lite"/>
    </source>
</evidence>
<dbReference type="PROSITE" id="PS50109">
    <property type="entry name" value="HIS_KIN"/>
    <property type="match status" value="1"/>
</dbReference>
<feature type="domain" description="HPt" evidence="10">
    <location>
        <begin position="4"/>
        <end position="109"/>
    </location>
</feature>
<sequence length="696" mass="75510">MPVSDELADRLLRDFQVEASENLDESEQSLLKLGQACDDRAALGELFRRIHSIKGTASYVGLQDIAELAHALESILDAVRGMDAFAFSDALLDVCFETVDALRGMVEKPGSAWDAAALVERLRIEKQRLGVPERAVAASGPLAVAPLAIFLDSAAQHTDTMKLCLERMEKGAGEDRSTLDMFFRAAHSMKSGARYMGFDSLEEAAIHIENILDALRQNEIALSASLLEKLGESFSGIKLFLAGLAQEAAATKEAAPGNAGDPGTDQRSGQLQRQLQPHAAIKTMRVNQQILDVFMNLVGELIVARNVLGHVEKGLERQAGKHLPGLRELRVACQGIARISDAMQRSVMDMRMVPVRTVFQKFPRIIRDITQRSDKKISLILQGEDTEIDKSVAEEIGDPLMHIIRNAADHGIESPEWRVRNGKPERGTILLKAAQEGNAIVIEVVDDGAGIDSAAVLEKAVAKGLVTPDRAATLTREEIIQLIFEPGFSTADQVTAISGRGVGMDVVLTNMRKLKGNVHIDSRVGEGTRLRMELPLTLAVVEVLLVGVGRETFAIPVEAVRETVKINNSRIKPMMKKRAMTLRGEVLGLETLSELLGVLPAEAPSGDDARKDALDDALRDAQDEDIPVVVLQKGEDRLGLAVDALFRQEELVIKPLPDFLAGLPGLAGASILGDGRALLVLDPGELIDSAMHRLEH</sequence>
<comment type="catalytic activity">
    <reaction evidence="1">
        <text>ATP + protein L-histidine = ADP + protein N-phospho-L-histidine.</text>
        <dbReference type="EC" id="2.7.13.3"/>
    </reaction>
</comment>
<dbReference type="SMART" id="SM00260">
    <property type="entry name" value="CheW"/>
    <property type="match status" value="1"/>
</dbReference>
<evidence type="ECO:0000259" key="8">
    <source>
        <dbReference type="PROSITE" id="PS50109"/>
    </source>
</evidence>
<evidence type="ECO:0000256" key="5">
    <source>
        <dbReference type="ARBA" id="ARBA00022777"/>
    </source>
</evidence>
<dbReference type="InterPro" id="IPR036641">
    <property type="entry name" value="HPT_dom_sf"/>
</dbReference>
<dbReference type="InterPro" id="IPR004358">
    <property type="entry name" value="Sig_transdc_His_kin-like_C"/>
</dbReference>
<dbReference type="GO" id="GO:0000155">
    <property type="term" value="F:phosphorelay sensor kinase activity"/>
    <property type="evidence" value="ECO:0007669"/>
    <property type="project" value="InterPro"/>
</dbReference>
<dbReference type="SMART" id="SM00387">
    <property type="entry name" value="HATPase_c"/>
    <property type="match status" value="1"/>
</dbReference>
<dbReference type="InterPro" id="IPR037006">
    <property type="entry name" value="CheA-like_homodim_sf"/>
</dbReference>
<dbReference type="SUPFAM" id="SSF55874">
    <property type="entry name" value="ATPase domain of HSP90 chaperone/DNA topoisomerase II/histidine kinase"/>
    <property type="match status" value="1"/>
</dbReference>
<dbReference type="OrthoDB" id="9803176at2"/>
<dbReference type="RefSeq" id="WP_021762043.1">
    <property type="nucleotide sequence ID" value="NC_022444.1"/>
</dbReference>
<dbReference type="SUPFAM" id="SSF47226">
    <property type="entry name" value="Histidine-containing phosphotransfer domain, HPT domain"/>
    <property type="match status" value="2"/>
</dbReference>
<dbReference type="SUPFAM" id="SSF50341">
    <property type="entry name" value="CheW-like"/>
    <property type="match status" value="1"/>
</dbReference>
<evidence type="ECO:0000313" key="12">
    <source>
        <dbReference type="Proteomes" id="UP000016587"/>
    </source>
</evidence>
<dbReference type="InterPro" id="IPR036061">
    <property type="entry name" value="CheW-like_dom_sf"/>
</dbReference>
<dbReference type="FunFam" id="3.30.565.10:FF:000016">
    <property type="entry name" value="Chemotaxis protein CheA, putative"/>
    <property type="match status" value="1"/>
</dbReference>
<dbReference type="InterPro" id="IPR036097">
    <property type="entry name" value="HisK_dim/P_sf"/>
</dbReference>
<dbReference type="PATRIC" id="fig|1121448.10.peg.3200"/>
<dbReference type="EMBL" id="CP006585">
    <property type="protein sequence ID" value="AGW14947.1"/>
    <property type="molecule type" value="Genomic_DNA"/>
</dbReference>
<evidence type="ECO:0000256" key="6">
    <source>
        <dbReference type="PROSITE-ProRule" id="PRU00110"/>
    </source>
</evidence>
<dbReference type="HOGENOM" id="CLU_000650_3_6_7"/>
<dbReference type="Pfam" id="PF02518">
    <property type="entry name" value="HATPase_c"/>
    <property type="match status" value="1"/>
</dbReference>
<feature type="domain" description="Histidine kinase" evidence="8">
    <location>
        <begin position="326"/>
        <end position="538"/>
    </location>
</feature>
<dbReference type="SUPFAM" id="SSF47384">
    <property type="entry name" value="Homodimeric domain of signal transducing histidine kinase"/>
    <property type="match status" value="1"/>
</dbReference>
<dbReference type="Pfam" id="PF01627">
    <property type="entry name" value="Hpt"/>
    <property type="match status" value="2"/>
</dbReference>
<dbReference type="PROSITE" id="PS50894">
    <property type="entry name" value="HPT"/>
    <property type="match status" value="2"/>
</dbReference>
<keyword evidence="5" id="KW-0418">Kinase</keyword>
<keyword evidence="3 6" id="KW-0597">Phosphoprotein</keyword>
<dbReference type="InterPro" id="IPR003594">
    <property type="entry name" value="HATPase_dom"/>
</dbReference>
<protein>
    <recommendedName>
        <fullName evidence="2">histidine kinase</fullName>
        <ecNumber evidence="2">2.7.13.3</ecNumber>
    </recommendedName>
</protein>
<dbReference type="GO" id="GO:0006935">
    <property type="term" value="P:chemotaxis"/>
    <property type="evidence" value="ECO:0007669"/>
    <property type="project" value="UniProtKB-KW"/>
</dbReference>
<dbReference type="InterPro" id="IPR051315">
    <property type="entry name" value="Bact_Chemotaxis_CheA"/>
</dbReference>
<feature type="modified residue" description="Phosphohistidine" evidence="6">
    <location>
        <position position="51"/>
    </location>
</feature>
<dbReference type="SMART" id="SM00073">
    <property type="entry name" value="HPT"/>
    <property type="match status" value="2"/>
</dbReference>